<sequence length="101" mass="10544">MHRRHAVFIAALPALALAGAAQALDEPSDAEATAAYRPIARSQGDSGQEALTLRIKSCARPAGRPGVLCVTAVRPGPDAPEHEVTVYFARGPDSAWVAEAK</sequence>
<evidence type="ECO:0000313" key="3">
    <source>
        <dbReference type="Proteomes" id="UP001242480"/>
    </source>
</evidence>
<name>A0ABU0JMB8_9HYPH</name>
<dbReference type="RefSeq" id="WP_307283969.1">
    <property type="nucleotide sequence ID" value="NZ_JAUSVX010000022.1"/>
</dbReference>
<protein>
    <submittedName>
        <fullName evidence="2">Uncharacterized protein</fullName>
    </submittedName>
</protein>
<evidence type="ECO:0000313" key="2">
    <source>
        <dbReference type="EMBL" id="MDQ0474404.1"/>
    </source>
</evidence>
<comment type="caution">
    <text evidence="2">The sequence shown here is derived from an EMBL/GenBank/DDBJ whole genome shotgun (WGS) entry which is preliminary data.</text>
</comment>
<dbReference type="EMBL" id="JAUSVX010000022">
    <property type="protein sequence ID" value="MDQ0474404.1"/>
    <property type="molecule type" value="Genomic_DNA"/>
</dbReference>
<reference evidence="2 3" key="1">
    <citation type="submission" date="2023-07" db="EMBL/GenBank/DDBJ databases">
        <title>Genomic Encyclopedia of Type Strains, Phase IV (KMG-IV): sequencing the most valuable type-strain genomes for metagenomic binning, comparative biology and taxonomic classification.</title>
        <authorList>
            <person name="Goeker M."/>
        </authorList>
    </citation>
    <scope>NUCLEOTIDE SEQUENCE [LARGE SCALE GENOMIC DNA]</scope>
    <source>
        <strain evidence="2 3">DSM 19619</strain>
    </source>
</reference>
<accession>A0ABU0JMB8</accession>
<feature type="chain" id="PRO_5045331750" evidence="1">
    <location>
        <begin position="24"/>
        <end position="101"/>
    </location>
</feature>
<keyword evidence="3" id="KW-1185">Reference proteome</keyword>
<organism evidence="2 3">
    <name type="scientific">Labrys wisconsinensis</name>
    <dbReference type="NCBI Taxonomy" id="425677"/>
    <lineage>
        <taxon>Bacteria</taxon>
        <taxon>Pseudomonadati</taxon>
        <taxon>Pseudomonadota</taxon>
        <taxon>Alphaproteobacteria</taxon>
        <taxon>Hyphomicrobiales</taxon>
        <taxon>Xanthobacteraceae</taxon>
        <taxon>Labrys</taxon>
    </lineage>
</organism>
<keyword evidence="1" id="KW-0732">Signal</keyword>
<feature type="signal peptide" evidence="1">
    <location>
        <begin position="1"/>
        <end position="23"/>
    </location>
</feature>
<gene>
    <name evidence="2" type="ORF">QO011_007444</name>
</gene>
<dbReference type="Proteomes" id="UP001242480">
    <property type="component" value="Unassembled WGS sequence"/>
</dbReference>
<proteinExistence type="predicted"/>
<evidence type="ECO:0000256" key="1">
    <source>
        <dbReference type="SAM" id="SignalP"/>
    </source>
</evidence>